<accession>A0ABQ6ZDT1</accession>
<evidence type="ECO:0000313" key="2">
    <source>
        <dbReference type="Proteomes" id="UP000781710"/>
    </source>
</evidence>
<evidence type="ECO:0000313" key="1">
    <source>
        <dbReference type="EMBL" id="KAF1723489.1"/>
    </source>
</evidence>
<dbReference type="Proteomes" id="UP000781710">
    <property type="component" value="Unassembled WGS sequence"/>
</dbReference>
<protein>
    <recommendedName>
        <fullName evidence="3">Antitoxin Xre/MbcA/ParS-like toxin-binding domain-containing protein</fullName>
    </recommendedName>
</protein>
<keyword evidence="2" id="KW-1185">Reference proteome</keyword>
<dbReference type="EMBL" id="PDWW01000027">
    <property type="protein sequence ID" value="KAF1723489.1"/>
    <property type="molecule type" value="Genomic_DNA"/>
</dbReference>
<gene>
    <name evidence="1" type="ORF">CSC78_15750</name>
</gene>
<sequence>MPTGSSLAATAATYRLELARNCLSGQAVQSALGIDAATLTVWRKQRRLLAVWHRPINEWLYPDFQFRDNALIREMPDLLAVYETYSSQVWKNTWGIVEWFMSPHLLLDSERPADVMARDPQRVLTVARTEFFQDPSTFW</sequence>
<proteinExistence type="predicted"/>
<name>A0ABQ6ZDT1_9GAMM</name>
<evidence type="ECO:0008006" key="3">
    <source>
        <dbReference type="Google" id="ProtNLM"/>
    </source>
</evidence>
<organism evidence="1 2">
    <name type="scientific">Pseudoxanthomonas japonensis</name>
    <dbReference type="NCBI Taxonomy" id="69284"/>
    <lineage>
        <taxon>Bacteria</taxon>
        <taxon>Pseudomonadati</taxon>
        <taxon>Pseudomonadota</taxon>
        <taxon>Gammaproteobacteria</taxon>
        <taxon>Lysobacterales</taxon>
        <taxon>Lysobacteraceae</taxon>
        <taxon>Pseudoxanthomonas</taxon>
    </lineage>
</organism>
<reference evidence="1 2" key="1">
    <citation type="submission" date="2017-10" db="EMBL/GenBank/DDBJ databases">
        <title>Whole genome sequencing of members of genus Pseudoxanthomonas.</title>
        <authorList>
            <person name="Kumar S."/>
            <person name="Bansal K."/>
            <person name="Kaur A."/>
            <person name="Patil P."/>
            <person name="Sharma S."/>
            <person name="Patil P.B."/>
        </authorList>
    </citation>
    <scope>NUCLEOTIDE SEQUENCE [LARGE SCALE GENOMIC DNA]</scope>
    <source>
        <strain evidence="1 2">DSM 17109</strain>
    </source>
</reference>
<comment type="caution">
    <text evidence="1">The sequence shown here is derived from an EMBL/GenBank/DDBJ whole genome shotgun (WGS) entry which is preliminary data.</text>
</comment>